<evidence type="ECO:0000313" key="1">
    <source>
        <dbReference type="EMBL" id="SDC04150.1"/>
    </source>
</evidence>
<protein>
    <submittedName>
        <fullName evidence="1">ParE toxin of type II toxin-antitoxin system, parDE</fullName>
    </submittedName>
</protein>
<sequence>MAYKVILDPAVSHDIEESIEWYNNAQSGLGIKFYRQVGIAIKTLQKNPFGFAIRYKSSRTVLVQKFPFMIHFFVDTEKEIIVVTAILHTSRNPELWGTME</sequence>
<evidence type="ECO:0000313" key="2">
    <source>
        <dbReference type="Proteomes" id="UP000199452"/>
    </source>
</evidence>
<proteinExistence type="predicted"/>
<dbReference type="Gene3D" id="3.30.2310.20">
    <property type="entry name" value="RelE-like"/>
    <property type="match status" value="1"/>
</dbReference>
<dbReference type="Proteomes" id="UP000199452">
    <property type="component" value="Unassembled WGS sequence"/>
</dbReference>
<dbReference type="OrthoDB" id="595476at2"/>
<gene>
    <name evidence="1" type="ORF">SAMN05216323_101545</name>
</gene>
<dbReference type="RefSeq" id="WP_092436874.1">
    <property type="nucleotide sequence ID" value="NZ_FMYP01000015.1"/>
</dbReference>
<dbReference type="EMBL" id="FMYP01000015">
    <property type="protein sequence ID" value="SDC04150.1"/>
    <property type="molecule type" value="Genomic_DNA"/>
</dbReference>
<dbReference type="AlphaFoldDB" id="A0A1G6ICL6"/>
<dbReference type="InterPro" id="IPR035093">
    <property type="entry name" value="RelE/ParE_toxin_dom_sf"/>
</dbReference>
<keyword evidence="2" id="KW-1185">Reference proteome</keyword>
<accession>A0A1G6ICL6</accession>
<name>A0A1G6ICL6_9BACT</name>
<dbReference type="STRING" id="1640674.SAMN05216323_101545"/>
<reference evidence="1 2" key="1">
    <citation type="submission" date="2016-09" db="EMBL/GenBank/DDBJ databases">
        <authorList>
            <person name="Capua I."/>
            <person name="De Benedictis P."/>
            <person name="Joannis T."/>
            <person name="Lombin L.H."/>
            <person name="Cattoli G."/>
        </authorList>
    </citation>
    <scope>NUCLEOTIDE SEQUENCE [LARGE SCALE GENOMIC DNA]</scope>
    <source>
        <strain evidence="1 2">A7P-90m</strain>
    </source>
</reference>
<organism evidence="1 2">
    <name type="scientific">Williamwhitmania taraxaci</name>
    <dbReference type="NCBI Taxonomy" id="1640674"/>
    <lineage>
        <taxon>Bacteria</taxon>
        <taxon>Pseudomonadati</taxon>
        <taxon>Bacteroidota</taxon>
        <taxon>Bacteroidia</taxon>
        <taxon>Bacteroidales</taxon>
        <taxon>Williamwhitmaniaceae</taxon>
        <taxon>Williamwhitmania</taxon>
    </lineage>
</organism>